<dbReference type="KEGG" id="tcd:AAIA72_08425"/>
<proteinExistence type="predicted"/>
<dbReference type="SUPFAM" id="SSF53850">
    <property type="entry name" value="Periplasmic binding protein-like II"/>
    <property type="match status" value="1"/>
</dbReference>
<sequence>MRSLIYWMLAGWLGILGMVHAAEEERAGVLQVVTEHSPPLQYAEGGKVFGPAVDIVEAVLREAGLAWRIQAMPWARAYKTATTQPDVLIFSIARTREREPLFTWVGPIVPIRYGLYALRSRQDIVVGSLEDAKRYLTGVVNQDVRHQYLLGQGFPEGKQSGLFPVSDQELNYRMLFAGRIDLIAMGNLACLSGRVECSKLRKVLDLEALDSGLYMAFSRGSRPGWIDRVRSAFASLRNSGALQKLQAPLEGQPELSDPGSD</sequence>
<gene>
    <name evidence="2" type="ORF">AAIA72_08425</name>
</gene>
<dbReference type="InterPro" id="IPR001638">
    <property type="entry name" value="Solute-binding_3/MltF_N"/>
</dbReference>
<dbReference type="PANTHER" id="PTHR38834:SF3">
    <property type="entry name" value="SOLUTE-BINDING PROTEIN FAMILY 3_N-TERMINAL DOMAIN-CONTAINING PROTEIN"/>
    <property type="match status" value="1"/>
</dbReference>
<dbReference type="Gene3D" id="3.40.190.10">
    <property type="entry name" value="Periplasmic binding protein-like II"/>
    <property type="match status" value="2"/>
</dbReference>
<protein>
    <submittedName>
        <fullName evidence="2">Transporter substrate-binding domain-containing protein</fullName>
    </submittedName>
</protein>
<accession>A0AB39URZ7</accession>
<dbReference type="Pfam" id="PF00497">
    <property type="entry name" value="SBP_bac_3"/>
    <property type="match status" value="1"/>
</dbReference>
<reference evidence="2" key="1">
    <citation type="submission" date="2024-05" db="EMBL/GenBank/DDBJ databases">
        <title>Genome sequencing of novel strain.</title>
        <authorList>
            <person name="Ganbat D."/>
            <person name="Ganbat S."/>
            <person name="Lee S.-J."/>
        </authorList>
    </citation>
    <scope>NUCLEOTIDE SEQUENCE</scope>
    <source>
        <strain evidence="2">SMD15-11</strain>
    </source>
</reference>
<evidence type="ECO:0000259" key="1">
    <source>
        <dbReference type="Pfam" id="PF00497"/>
    </source>
</evidence>
<dbReference type="PANTHER" id="PTHR38834">
    <property type="entry name" value="PERIPLASMIC SUBSTRATE BINDING PROTEIN FAMILY 3"/>
    <property type="match status" value="1"/>
</dbReference>
<dbReference type="RefSeq" id="WP_369599883.1">
    <property type="nucleotide sequence ID" value="NZ_CP154858.1"/>
</dbReference>
<name>A0AB39URZ7_9GAMM</name>
<evidence type="ECO:0000313" key="2">
    <source>
        <dbReference type="EMBL" id="XDT70842.1"/>
    </source>
</evidence>
<organism evidence="2">
    <name type="scientific">Thermohahella caldifontis</name>
    <dbReference type="NCBI Taxonomy" id="3142973"/>
    <lineage>
        <taxon>Bacteria</taxon>
        <taxon>Pseudomonadati</taxon>
        <taxon>Pseudomonadota</taxon>
        <taxon>Gammaproteobacteria</taxon>
        <taxon>Oceanospirillales</taxon>
        <taxon>Hahellaceae</taxon>
        <taxon>Thermohahella</taxon>
    </lineage>
</organism>
<dbReference type="EMBL" id="CP154858">
    <property type="protein sequence ID" value="XDT70842.1"/>
    <property type="molecule type" value="Genomic_DNA"/>
</dbReference>
<dbReference type="AlphaFoldDB" id="A0AB39URZ7"/>
<feature type="domain" description="Solute-binding protein family 3/N-terminal" evidence="1">
    <location>
        <begin position="32"/>
        <end position="246"/>
    </location>
</feature>